<gene>
    <name evidence="1" type="ORF">AO440_000058</name>
</gene>
<dbReference type="VEuPathDB" id="FungiDB:GVI51_A01331"/>
<comment type="caution">
    <text evidence="1">The sequence shown here is derived from an EMBL/GenBank/DDBJ whole genome shotgun (WGS) entry which is preliminary data.</text>
</comment>
<dbReference type="VEuPathDB" id="FungiDB:B1J91_A01584g"/>
<dbReference type="VEuPathDB" id="FungiDB:CAGL0A01584g"/>
<dbReference type="VEuPathDB" id="FungiDB:GWK60_A01397"/>
<dbReference type="Proteomes" id="UP000054886">
    <property type="component" value="Unassembled WGS sequence"/>
</dbReference>
<protein>
    <submittedName>
        <fullName evidence="1">A-agglutinin-binding subunit</fullName>
    </submittedName>
</protein>
<name>A0A0W0CLG4_CANGB</name>
<dbReference type="EMBL" id="LLZZ01000164">
    <property type="protein sequence ID" value="KTA96995.1"/>
    <property type="molecule type" value="Genomic_DNA"/>
</dbReference>
<sequence>MKLSIVCLLFAMIIDYVSSDIVTTICDKTIPPNTLETTPYSSSTTNIVANGKKMIGVFQYYRSIKYISDCEDKEDVVDTKIIHGF</sequence>
<dbReference type="InterPro" id="IPR014404">
    <property type="entry name" value="Aga2"/>
</dbReference>
<evidence type="ECO:0000313" key="2">
    <source>
        <dbReference type="Proteomes" id="UP000054886"/>
    </source>
</evidence>
<dbReference type="GO" id="GO:0000752">
    <property type="term" value="P:agglutination involved in conjugation with cellular fusion"/>
    <property type="evidence" value="ECO:0007669"/>
    <property type="project" value="InterPro"/>
</dbReference>
<dbReference type="AlphaFoldDB" id="A0A0W0CLG4"/>
<reference evidence="1 2" key="1">
    <citation type="submission" date="2015-10" db="EMBL/GenBank/DDBJ databases">
        <title>Draft genomes sequences of Candida glabrata isolates 1A, 1B, 2A, 2B, 3A and 3B.</title>
        <authorList>
            <person name="Haavelsrud O.E."/>
            <person name="Gaustad P."/>
        </authorList>
    </citation>
    <scope>NUCLEOTIDE SEQUENCE [LARGE SCALE GENOMIC DNA]</scope>
    <source>
        <strain evidence="1">910700640</strain>
    </source>
</reference>
<dbReference type="GO" id="GO:0050839">
    <property type="term" value="F:cell adhesion molecule binding"/>
    <property type="evidence" value="ECO:0007669"/>
    <property type="project" value="InterPro"/>
</dbReference>
<organism evidence="1 2">
    <name type="scientific">Candida glabrata</name>
    <name type="common">Yeast</name>
    <name type="synonym">Torulopsis glabrata</name>
    <dbReference type="NCBI Taxonomy" id="5478"/>
    <lineage>
        <taxon>Eukaryota</taxon>
        <taxon>Fungi</taxon>
        <taxon>Dikarya</taxon>
        <taxon>Ascomycota</taxon>
        <taxon>Saccharomycotina</taxon>
        <taxon>Saccharomycetes</taxon>
        <taxon>Saccharomycetales</taxon>
        <taxon>Saccharomycetaceae</taxon>
        <taxon>Nakaseomyces</taxon>
    </lineage>
</organism>
<proteinExistence type="predicted"/>
<dbReference type="Pfam" id="PF17366">
    <property type="entry name" value="AGA2"/>
    <property type="match status" value="1"/>
</dbReference>
<evidence type="ECO:0000313" key="1">
    <source>
        <dbReference type="EMBL" id="KTA96995.1"/>
    </source>
</evidence>
<dbReference type="GO" id="GO:0009277">
    <property type="term" value="C:fungal-type cell wall"/>
    <property type="evidence" value="ECO:0007669"/>
    <property type="project" value="InterPro"/>
</dbReference>
<accession>A0A0W0CLG4</accession>